<comment type="catalytic activity">
    <reaction evidence="7">
        <text>L-lysyl-[lipoyl-carrier protein] + (R)-lipoate + ATP = N(6)-[(R)-lipoyl]-L-lysyl-[lipoyl-carrier protein] + AMP + diphosphate + H(+)</text>
        <dbReference type="Rhea" id="RHEA:49288"/>
        <dbReference type="Rhea" id="RHEA-COMP:10500"/>
        <dbReference type="Rhea" id="RHEA-COMP:10502"/>
        <dbReference type="ChEBI" id="CHEBI:15378"/>
        <dbReference type="ChEBI" id="CHEBI:29969"/>
        <dbReference type="ChEBI" id="CHEBI:30616"/>
        <dbReference type="ChEBI" id="CHEBI:33019"/>
        <dbReference type="ChEBI" id="CHEBI:83088"/>
        <dbReference type="ChEBI" id="CHEBI:83099"/>
        <dbReference type="ChEBI" id="CHEBI:456215"/>
        <dbReference type="EC" id="6.3.1.20"/>
    </reaction>
</comment>
<dbReference type="GO" id="GO:0016979">
    <property type="term" value="F:lipoate-protein ligase activity"/>
    <property type="evidence" value="ECO:0007669"/>
    <property type="project" value="UniProtKB-EC"/>
</dbReference>
<dbReference type="InterPro" id="IPR019491">
    <property type="entry name" value="Lipoate_protein_ligase_C"/>
</dbReference>
<evidence type="ECO:0000313" key="9">
    <source>
        <dbReference type="EMBL" id="MDW8801907.1"/>
    </source>
</evidence>
<protein>
    <recommendedName>
        <fullName evidence="3">lipoate--protein ligase</fullName>
        <ecNumber evidence="3">6.3.1.20</ecNumber>
    </recommendedName>
</protein>
<gene>
    <name evidence="9" type="ORF">P8V03_12190</name>
</gene>
<dbReference type="Pfam" id="PF21948">
    <property type="entry name" value="LplA-B_cat"/>
    <property type="match status" value="1"/>
</dbReference>
<evidence type="ECO:0000313" key="10">
    <source>
        <dbReference type="Proteomes" id="UP001281656"/>
    </source>
</evidence>
<keyword evidence="10" id="KW-1185">Reference proteome</keyword>
<keyword evidence="5" id="KW-0547">Nucleotide-binding</keyword>
<dbReference type="EMBL" id="JARUJP010000013">
    <property type="protein sequence ID" value="MDW8801907.1"/>
    <property type="molecule type" value="Genomic_DNA"/>
</dbReference>
<accession>A0ABU4JUU2</accession>
<dbReference type="Gene3D" id="3.30.930.10">
    <property type="entry name" value="Bira Bifunctional Protein, Domain 2"/>
    <property type="match status" value="1"/>
</dbReference>
<reference evidence="9 10" key="1">
    <citation type="submission" date="2023-04" db="EMBL/GenBank/DDBJ databases">
        <title>Clostridium tannerae sp. nov., isolated from the fecal material of an alpaca.</title>
        <authorList>
            <person name="Miller S."/>
            <person name="Hendry M."/>
            <person name="King J."/>
            <person name="Sankaranarayanan K."/>
            <person name="Lawson P.A."/>
        </authorList>
    </citation>
    <scope>NUCLEOTIDE SEQUENCE [LARGE SCALE GENOMIC DNA]</scope>
    <source>
        <strain evidence="9 10">A1-XYC3</strain>
    </source>
</reference>
<sequence>MIFIKNDNTNPAINHAVEEYVLDKFDDDCFMLWRNEPSILVGKNQNTLSEINLDYVREKNIPVIRRMSGGGTIFCDFGIIQFTFISCNRANKFADFGKFTSPVINALKKLEIEAELSGRNDLTIEGRKFSGNAQYSNKNKTLHHGSILFSPNMNKLVQALKVKPIKFEGKAVKSVASRVTNISEHLKTAMTVIEFKNFLLDSVMSEYENSNLYEFSDEEWEKIRKISSEKYETWEWNYGHSPKFNYFNEKKFLGGIVQANTYVYKGIIKDIKLFGDFFSEGEVKELEECLTGIKYVKEDIYKVLDNIDIERYMSNISKENLLSLIMGSDVVL</sequence>
<organism evidence="9 10">
    <name type="scientific">Clostridium tanneri</name>
    <dbReference type="NCBI Taxonomy" id="3037988"/>
    <lineage>
        <taxon>Bacteria</taxon>
        <taxon>Bacillati</taxon>
        <taxon>Bacillota</taxon>
        <taxon>Clostridia</taxon>
        <taxon>Eubacteriales</taxon>
        <taxon>Clostridiaceae</taxon>
        <taxon>Clostridium</taxon>
    </lineage>
</organism>
<dbReference type="Pfam" id="PF10437">
    <property type="entry name" value="Lip_prot_lig_C"/>
    <property type="match status" value="1"/>
</dbReference>
<comment type="pathway">
    <text evidence="1">Protein modification; protein lipoylation via exogenous pathway; protein N(6)-(lipoyl)lysine from lipoate: step 2/2.</text>
</comment>
<evidence type="ECO:0000256" key="7">
    <source>
        <dbReference type="ARBA" id="ARBA00048037"/>
    </source>
</evidence>
<feature type="domain" description="BPL/LPL catalytic" evidence="8">
    <location>
        <begin position="24"/>
        <end position="211"/>
    </location>
</feature>
<keyword evidence="6" id="KW-0067">ATP-binding</keyword>
<evidence type="ECO:0000256" key="3">
    <source>
        <dbReference type="ARBA" id="ARBA00012367"/>
    </source>
</evidence>
<dbReference type="Proteomes" id="UP001281656">
    <property type="component" value="Unassembled WGS sequence"/>
</dbReference>
<evidence type="ECO:0000259" key="8">
    <source>
        <dbReference type="PROSITE" id="PS51733"/>
    </source>
</evidence>
<evidence type="ECO:0000256" key="5">
    <source>
        <dbReference type="ARBA" id="ARBA00022741"/>
    </source>
</evidence>
<evidence type="ECO:0000256" key="1">
    <source>
        <dbReference type="ARBA" id="ARBA00005085"/>
    </source>
</evidence>
<comment type="pathway">
    <text evidence="2">Protein modification; protein lipoylation via exogenous pathway; protein N(6)-(lipoyl)lysine from lipoate: step 1/2.</text>
</comment>
<dbReference type="Gene3D" id="3.30.390.50">
    <property type="entry name" value="CO dehydrogenase flavoprotein, C-terminal domain"/>
    <property type="match status" value="1"/>
</dbReference>
<dbReference type="PANTHER" id="PTHR12561">
    <property type="entry name" value="LIPOATE-PROTEIN LIGASE"/>
    <property type="match status" value="1"/>
</dbReference>
<dbReference type="PROSITE" id="PS51733">
    <property type="entry name" value="BPL_LPL_CATALYTIC"/>
    <property type="match status" value="1"/>
</dbReference>
<dbReference type="PANTHER" id="PTHR12561:SF3">
    <property type="entry name" value="LIPOYLTRANSFERASE 1, MITOCHONDRIAL"/>
    <property type="match status" value="1"/>
</dbReference>
<dbReference type="InterPro" id="IPR004562">
    <property type="entry name" value="LipoylTrfase_LipoateP_Ligase"/>
</dbReference>
<dbReference type="EC" id="6.3.1.20" evidence="3"/>
<dbReference type="InterPro" id="IPR045864">
    <property type="entry name" value="aa-tRNA-synth_II/BPL/LPL"/>
</dbReference>
<dbReference type="NCBIfam" id="TIGR00545">
    <property type="entry name" value="lipoyltrans"/>
    <property type="match status" value="1"/>
</dbReference>
<evidence type="ECO:0000256" key="4">
    <source>
        <dbReference type="ARBA" id="ARBA00022598"/>
    </source>
</evidence>
<dbReference type="InterPro" id="IPR004143">
    <property type="entry name" value="BPL_LPL_catalytic"/>
</dbReference>
<dbReference type="SUPFAM" id="SSF55681">
    <property type="entry name" value="Class II aaRS and biotin synthetases"/>
    <property type="match status" value="1"/>
</dbReference>
<name>A0ABU4JUU2_9CLOT</name>
<evidence type="ECO:0000256" key="2">
    <source>
        <dbReference type="ARBA" id="ARBA00005124"/>
    </source>
</evidence>
<dbReference type="SUPFAM" id="SSF82649">
    <property type="entry name" value="SufE/NifU"/>
    <property type="match status" value="1"/>
</dbReference>
<comment type="caution">
    <text evidence="9">The sequence shown here is derived from an EMBL/GenBank/DDBJ whole genome shotgun (WGS) entry which is preliminary data.</text>
</comment>
<keyword evidence="4 9" id="KW-0436">Ligase</keyword>
<dbReference type="RefSeq" id="WP_318798310.1">
    <property type="nucleotide sequence ID" value="NZ_JARUJP010000013.1"/>
</dbReference>
<dbReference type="CDD" id="cd16443">
    <property type="entry name" value="LplA"/>
    <property type="match status" value="1"/>
</dbReference>
<proteinExistence type="predicted"/>
<evidence type="ECO:0000256" key="6">
    <source>
        <dbReference type="ARBA" id="ARBA00022840"/>
    </source>
</evidence>